<gene>
    <name evidence="1" type="ORF">TNCV_5006681</name>
</gene>
<proteinExistence type="predicted"/>
<protein>
    <submittedName>
        <fullName evidence="1">Uncharacterized protein</fullName>
    </submittedName>
</protein>
<reference evidence="1" key="1">
    <citation type="submission" date="2020-08" db="EMBL/GenBank/DDBJ databases">
        <title>Multicomponent nature underlies the extraordinary mechanical properties of spider dragline silk.</title>
        <authorList>
            <person name="Kono N."/>
            <person name="Nakamura H."/>
            <person name="Mori M."/>
            <person name="Yoshida Y."/>
            <person name="Ohtoshi R."/>
            <person name="Malay A.D."/>
            <person name="Moran D.A.P."/>
            <person name="Tomita M."/>
            <person name="Numata K."/>
            <person name="Arakawa K."/>
        </authorList>
    </citation>
    <scope>NUCLEOTIDE SEQUENCE</scope>
</reference>
<dbReference type="Proteomes" id="UP000887159">
    <property type="component" value="Unassembled WGS sequence"/>
</dbReference>
<sequence length="140" mass="14770">MLLNIGGGRASGIVVSEADYGAVGAGFESRVRHGCLLCNSPLCDVCLTLTSISLVASPCGCGSILVKISDRGWHAMSSSLIPLKYLVPPCRGVMHIKICRKLKRPPVGVVVRRGVPVQVSSSSLDHGSKLWGLSLKAFLQ</sequence>
<dbReference type="AlphaFoldDB" id="A0A8X6SCC2"/>
<evidence type="ECO:0000313" key="2">
    <source>
        <dbReference type="Proteomes" id="UP000887159"/>
    </source>
</evidence>
<organism evidence="1 2">
    <name type="scientific">Trichonephila clavipes</name>
    <name type="common">Golden silk orbweaver</name>
    <name type="synonym">Nephila clavipes</name>
    <dbReference type="NCBI Taxonomy" id="2585209"/>
    <lineage>
        <taxon>Eukaryota</taxon>
        <taxon>Metazoa</taxon>
        <taxon>Ecdysozoa</taxon>
        <taxon>Arthropoda</taxon>
        <taxon>Chelicerata</taxon>
        <taxon>Arachnida</taxon>
        <taxon>Araneae</taxon>
        <taxon>Araneomorphae</taxon>
        <taxon>Entelegynae</taxon>
        <taxon>Araneoidea</taxon>
        <taxon>Nephilidae</taxon>
        <taxon>Trichonephila</taxon>
    </lineage>
</organism>
<accession>A0A8X6SCC2</accession>
<evidence type="ECO:0000313" key="1">
    <source>
        <dbReference type="EMBL" id="GFY08755.1"/>
    </source>
</evidence>
<comment type="caution">
    <text evidence="1">The sequence shown here is derived from an EMBL/GenBank/DDBJ whole genome shotgun (WGS) entry which is preliminary data.</text>
</comment>
<keyword evidence="2" id="KW-1185">Reference proteome</keyword>
<dbReference type="EMBL" id="BMAU01021283">
    <property type="protein sequence ID" value="GFY08755.1"/>
    <property type="molecule type" value="Genomic_DNA"/>
</dbReference>
<name>A0A8X6SCC2_TRICX</name>